<dbReference type="GO" id="GO:0004492">
    <property type="term" value="F:methyl/ethyl malonyl-CoA decarboxylase activity"/>
    <property type="evidence" value="ECO:0007669"/>
    <property type="project" value="UniProtKB-EC"/>
</dbReference>
<dbReference type="EMBL" id="JAAIWN010000022">
    <property type="protein sequence ID" value="NEY81884.1"/>
    <property type="molecule type" value="Genomic_DNA"/>
</dbReference>
<dbReference type="EMBL" id="JACEIO010000024">
    <property type="protein sequence ID" value="MBA4537627.1"/>
    <property type="molecule type" value="Genomic_DNA"/>
</dbReference>
<dbReference type="Pfam" id="PF00378">
    <property type="entry name" value="ECH_1"/>
    <property type="match status" value="1"/>
</dbReference>
<comment type="catalytic activity">
    <reaction evidence="6">
        <text>(2R)-ethylmalonyl-CoA + H(+) = butanoyl-CoA + CO2</text>
        <dbReference type="Rhea" id="RHEA:59540"/>
        <dbReference type="ChEBI" id="CHEBI:15378"/>
        <dbReference type="ChEBI" id="CHEBI:16526"/>
        <dbReference type="ChEBI" id="CHEBI:57371"/>
        <dbReference type="ChEBI" id="CHEBI:85316"/>
        <dbReference type="EC" id="4.1.1.94"/>
    </reaction>
    <physiologicalReaction direction="left-to-right" evidence="6">
        <dbReference type="Rhea" id="RHEA:59541"/>
    </physiologicalReaction>
</comment>
<comment type="catalytic activity">
    <reaction evidence="11">
        <text>(S)-methylmalonyl-CoA + H(+) = propanoyl-CoA + CO2</text>
        <dbReference type="Rhea" id="RHEA:61340"/>
        <dbReference type="ChEBI" id="CHEBI:15378"/>
        <dbReference type="ChEBI" id="CHEBI:16526"/>
        <dbReference type="ChEBI" id="CHEBI:57327"/>
        <dbReference type="ChEBI" id="CHEBI:57392"/>
        <dbReference type="EC" id="4.1.1.94"/>
    </reaction>
    <physiologicalReaction direction="left-to-right" evidence="11">
        <dbReference type="Rhea" id="RHEA:61341"/>
    </physiologicalReaction>
</comment>
<sequence length="252" mass="28031">MEPYIIEKRSDNYILFTINRHEKRNAISFEVMDGLEKAINLAKEQNVKALVITGAGESAFCSGGDLSVFHGLKTEEQAYGMLSKMSNILYRLLTLEIPTVALMNGVAVGGGCELAISCDYRIAKEGIKAGFVQGYLAITSGWGGGTMLVEKMQSNHAEQMLMEAKLNHTDKLLQIGFIDSVYSGDSLEACEQFLKNMTDKQVEVLKAYKSILIRKWEQSNLKGRIDEEVRRCAVLWADEAHHEAVANFIAKK</sequence>
<dbReference type="AlphaFoldDB" id="A0A6B3W314"/>
<keyword evidence="15" id="KW-0413">Isomerase</keyword>
<accession>A0A6B3W314</accession>
<evidence type="ECO:0000256" key="12">
    <source>
        <dbReference type="ARBA" id="ARBA00056546"/>
    </source>
</evidence>
<dbReference type="SUPFAM" id="SSF52096">
    <property type="entry name" value="ClpP/crotonase"/>
    <property type="match status" value="1"/>
</dbReference>
<evidence type="ECO:0000256" key="6">
    <source>
        <dbReference type="ARBA" id="ARBA00036541"/>
    </source>
</evidence>
<evidence type="ECO:0000313" key="15">
    <source>
        <dbReference type="EMBL" id="NEY81884.1"/>
    </source>
</evidence>
<comment type="subcellular location">
    <subcellularLocation>
        <location evidence="1">Cytoplasm</location>
        <location evidence="1">Cytosol</location>
    </subcellularLocation>
</comment>
<evidence type="ECO:0000313" key="14">
    <source>
        <dbReference type="EMBL" id="MBA4537627.1"/>
    </source>
</evidence>
<dbReference type="InterPro" id="IPR029045">
    <property type="entry name" value="ClpP/crotonase-like_dom_sf"/>
</dbReference>
<evidence type="ECO:0000313" key="17">
    <source>
        <dbReference type="Proteomes" id="UP000570010"/>
    </source>
</evidence>
<keyword evidence="16" id="KW-1185">Reference proteome</keyword>
<dbReference type="GO" id="GO:0016853">
    <property type="term" value="F:isomerase activity"/>
    <property type="evidence" value="ECO:0007669"/>
    <property type="project" value="UniProtKB-KW"/>
</dbReference>
<reference evidence="15 16" key="1">
    <citation type="submission" date="2020-02" db="EMBL/GenBank/DDBJ databases">
        <title>Bacillus aquiflavi sp. nov., isolated from yellow water of strong flavor Chinese baijiu in Yibin region of China.</title>
        <authorList>
            <person name="Xie J."/>
        </authorList>
    </citation>
    <scope>NUCLEOTIDE SEQUENCE [LARGE SCALE GENOMIC DNA]</scope>
    <source>
        <strain evidence="15 16">3H-10</strain>
    </source>
</reference>
<comment type="function">
    <text evidence="12">Decarboxylates ethylmalonyl-CoA, a potentially toxic metabolite, to form butyryl-CoA, suggesting it might be involved in metabolite proofreading. Acts preferentially on (S)-ethylmalonyl-CoA but also has some activity on the (R)-isomer. Also has methylmalonyl-CoA decarboxylase activity at lower level.</text>
</comment>
<dbReference type="PANTHER" id="PTHR11941">
    <property type="entry name" value="ENOYL-COA HYDRATASE-RELATED"/>
    <property type="match status" value="1"/>
</dbReference>
<dbReference type="InterPro" id="IPR018376">
    <property type="entry name" value="Enoyl-CoA_hyd/isom_CS"/>
</dbReference>
<keyword evidence="3" id="KW-0963">Cytoplasm</keyword>
<evidence type="ECO:0000256" key="11">
    <source>
        <dbReference type="ARBA" id="ARBA00047446"/>
    </source>
</evidence>
<dbReference type="GO" id="GO:0005829">
    <property type="term" value="C:cytosol"/>
    <property type="evidence" value="ECO:0007669"/>
    <property type="project" value="UniProtKB-SubCell"/>
</dbReference>
<dbReference type="PROSITE" id="PS00166">
    <property type="entry name" value="ENOYL_COA_HYDRATASE"/>
    <property type="match status" value="1"/>
</dbReference>
<dbReference type="Proteomes" id="UP000472971">
    <property type="component" value="Unassembled WGS sequence"/>
</dbReference>
<dbReference type="RefSeq" id="WP_163242276.1">
    <property type="nucleotide sequence ID" value="NZ_CP082780.1"/>
</dbReference>
<comment type="catalytic activity">
    <reaction evidence="5">
        <text>(2S)-ethylmalonyl-CoA + H(+) = butanoyl-CoA + CO2</text>
        <dbReference type="Rhea" id="RHEA:32131"/>
        <dbReference type="ChEBI" id="CHEBI:15378"/>
        <dbReference type="ChEBI" id="CHEBI:16526"/>
        <dbReference type="ChEBI" id="CHEBI:57371"/>
        <dbReference type="ChEBI" id="CHEBI:60909"/>
        <dbReference type="EC" id="4.1.1.94"/>
    </reaction>
    <physiologicalReaction direction="left-to-right" evidence="5">
        <dbReference type="Rhea" id="RHEA:32132"/>
    </physiologicalReaction>
</comment>
<evidence type="ECO:0000256" key="5">
    <source>
        <dbReference type="ARBA" id="ARBA00036343"/>
    </source>
</evidence>
<evidence type="ECO:0000256" key="10">
    <source>
        <dbReference type="ARBA" id="ARBA00042182"/>
    </source>
</evidence>
<dbReference type="Gene3D" id="3.90.226.10">
    <property type="entry name" value="2-enoyl-CoA Hydratase, Chain A, domain 1"/>
    <property type="match status" value="1"/>
</dbReference>
<dbReference type="GO" id="GO:0006635">
    <property type="term" value="P:fatty acid beta-oxidation"/>
    <property type="evidence" value="ECO:0007669"/>
    <property type="project" value="TreeGrafter"/>
</dbReference>
<proteinExistence type="inferred from homology"/>
<protein>
    <recommendedName>
        <fullName evidence="8">Ethylmalonyl-CoA decarboxylase</fullName>
        <ecNumber evidence="7">4.1.1.94</ecNumber>
    </recommendedName>
    <alternativeName>
        <fullName evidence="10">Enoyl-CoA hydratase domain-containing protein 1</fullName>
    </alternativeName>
    <alternativeName>
        <fullName evidence="9">Methylmalonyl-CoA decarboxylase</fullName>
    </alternativeName>
</protein>
<evidence type="ECO:0000256" key="2">
    <source>
        <dbReference type="ARBA" id="ARBA00005254"/>
    </source>
</evidence>
<evidence type="ECO:0000256" key="8">
    <source>
        <dbReference type="ARBA" id="ARBA00039903"/>
    </source>
</evidence>
<dbReference type="EC" id="4.1.1.94" evidence="7"/>
<evidence type="ECO:0000256" key="3">
    <source>
        <dbReference type="ARBA" id="ARBA00022490"/>
    </source>
</evidence>
<reference evidence="14 17" key="2">
    <citation type="submission" date="2020-07" db="EMBL/GenBank/DDBJ databases">
        <authorList>
            <person name="Feng H."/>
        </authorList>
    </citation>
    <scope>NUCLEOTIDE SEQUENCE [LARGE SCALE GENOMIC DNA]</scope>
    <source>
        <strain evidence="14">S-12</strain>
        <strain evidence="17">s-12</strain>
    </source>
</reference>
<dbReference type="CDD" id="cd06558">
    <property type="entry name" value="crotonase-like"/>
    <property type="match status" value="1"/>
</dbReference>
<organism evidence="15 16">
    <name type="scientific">Bacillus aquiflavi</name>
    <dbReference type="NCBI Taxonomy" id="2672567"/>
    <lineage>
        <taxon>Bacteria</taxon>
        <taxon>Bacillati</taxon>
        <taxon>Bacillota</taxon>
        <taxon>Bacilli</taxon>
        <taxon>Bacillales</taxon>
        <taxon>Bacillaceae</taxon>
        <taxon>Bacillus</taxon>
    </lineage>
</organism>
<comment type="similarity">
    <text evidence="2 13">Belongs to the enoyl-CoA hydratase/isomerase family.</text>
</comment>
<evidence type="ECO:0000256" key="7">
    <source>
        <dbReference type="ARBA" id="ARBA00038883"/>
    </source>
</evidence>
<dbReference type="PANTHER" id="PTHR11941:SF27">
    <property type="entry name" value="ETHYLMALONYL-COA DECARBOXYLASE"/>
    <property type="match status" value="1"/>
</dbReference>
<dbReference type="Proteomes" id="UP000570010">
    <property type="component" value="Unassembled WGS sequence"/>
</dbReference>
<dbReference type="InterPro" id="IPR001753">
    <property type="entry name" value="Enoyl-CoA_hydra/iso"/>
</dbReference>
<gene>
    <name evidence="15" type="ORF">G4D64_10300</name>
    <name evidence="14" type="ORF">H1Z61_10905</name>
</gene>
<keyword evidence="4" id="KW-0456">Lyase</keyword>
<evidence type="ECO:0000256" key="9">
    <source>
        <dbReference type="ARBA" id="ARBA00042052"/>
    </source>
</evidence>
<evidence type="ECO:0000256" key="13">
    <source>
        <dbReference type="RuleBase" id="RU003707"/>
    </source>
</evidence>
<evidence type="ECO:0000256" key="4">
    <source>
        <dbReference type="ARBA" id="ARBA00023239"/>
    </source>
</evidence>
<comment type="caution">
    <text evidence="15">The sequence shown here is derived from an EMBL/GenBank/DDBJ whole genome shotgun (WGS) entry which is preliminary data.</text>
</comment>
<evidence type="ECO:0000313" key="16">
    <source>
        <dbReference type="Proteomes" id="UP000472971"/>
    </source>
</evidence>
<evidence type="ECO:0000256" key="1">
    <source>
        <dbReference type="ARBA" id="ARBA00004514"/>
    </source>
</evidence>
<name>A0A6B3W314_9BACI</name>